<evidence type="ECO:0000313" key="2">
    <source>
        <dbReference type="EMBL" id="KAF6840938.1"/>
    </source>
</evidence>
<organism evidence="2 3">
    <name type="scientific">Colletotrichum plurivorum</name>
    <dbReference type="NCBI Taxonomy" id="2175906"/>
    <lineage>
        <taxon>Eukaryota</taxon>
        <taxon>Fungi</taxon>
        <taxon>Dikarya</taxon>
        <taxon>Ascomycota</taxon>
        <taxon>Pezizomycotina</taxon>
        <taxon>Sordariomycetes</taxon>
        <taxon>Hypocreomycetidae</taxon>
        <taxon>Glomerellales</taxon>
        <taxon>Glomerellaceae</taxon>
        <taxon>Colletotrichum</taxon>
        <taxon>Colletotrichum orchidearum species complex</taxon>
    </lineage>
</organism>
<proteinExistence type="predicted"/>
<accession>A0A8H6NR13</accession>
<evidence type="ECO:0000256" key="1">
    <source>
        <dbReference type="SAM" id="MobiDB-lite"/>
    </source>
</evidence>
<protein>
    <submittedName>
        <fullName evidence="2">Uncharacterized protein</fullName>
    </submittedName>
</protein>
<gene>
    <name evidence="2" type="ORF">CPLU01_00934</name>
</gene>
<reference evidence="2" key="1">
    <citation type="journal article" date="2020" name="Phytopathology">
        <title>Genome Sequence Resources of Colletotrichum truncatum, C. plurivorum, C. musicola, and C. sojae: Four Species Pathogenic to Soybean (Glycine max).</title>
        <authorList>
            <person name="Rogerio F."/>
            <person name="Boufleur T.R."/>
            <person name="Ciampi-Guillardi M."/>
            <person name="Sukno S.A."/>
            <person name="Thon M.R."/>
            <person name="Massola Junior N.S."/>
            <person name="Baroncelli R."/>
        </authorList>
    </citation>
    <scope>NUCLEOTIDE SEQUENCE</scope>
    <source>
        <strain evidence="2">LFN00145</strain>
    </source>
</reference>
<dbReference type="AlphaFoldDB" id="A0A8H6NR13"/>
<keyword evidence="3" id="KW-1185">Reference proteome</keyword>
<dbReference type="EMBL" id="WIGO01000005">
    <property type="protein sequence ID" value="KAF6840938.1"/>
    <property type="molecule type" value="Genomic_DNA"/>
</dbReference>
<feature type="compositionally biased region" description="Low complexity" evidence="1">
    <location>
        <begin position="160"/>
        <end position="172"/>
    </location>
</feature>
<feature type="compositionally biased region" description="Basic and acidic residues" evidence="1">
    <location>
        <begin position="125"/>
        <end position="137"/>
    </location>
</feature>
<evidence type="ECO:0000313" key="3">
    <source>
        <dbReference type="Proteomes" id="UP000654918"/>
    </source>
</evidence>
<dbReference type="Proteomes" id="UP000654918">
    <property type="component" value="Unassembled WGS sequence"/>
</dbReference>
<sequence>MPVSRRLNDTSPPSPAHSFWRPYSPGPALNFVPLLRSLHIYPTPTRGQTAGSPDGGDLLILQRECVRAFASDDVYRLHVAWWIRPRRYKVRWAKTTPARSADRRTLELLNAASSAGHTAMVWRDRGVPEEGVKDTRTRPRAATGSKPHVLRSYDKAQYGASASASASDTLGE</sequence>
<feature type="region of interest" description="Disordered" evidence="1">
    <location>
        <begin position="125"/>
        <end position="172"/>
    </location>
</feature>
<name>A0A8H6NR13_9PEZI</name>
<comment type="caution">
    <text evidence="2">The sequence shown here is derived from an EMBL/GenBank/DDBJ whole genome shotgun (WGS) entry which is preliminary data.</text>
</comment>